<dbReference type="Proteomes" id="UP000461162">
    <property type="component" value="Unassembled WGS sequence"/>
</dbReference>
<dbReference type="InterPro" id="IPR003526">
    <property type="entry name" value="MECDP_synthase"/>
</dbReference>
<comment type="caution">
    <text evidence="13">Lacks conserved residue(s) required for the propagation of feature annotation.</text>
</comment>
<comment type="pathway">
    <text evidence="4 13">Isoprenoid biosynthesis; isopentenyl diphosphate biosynthesis via DXP pathway; isopentenyl diphosphate from 1-deoxy-D-xylulose 5-phosphate: step 4/6.</text>
</comment>
<dbReference type="NCBIfam" id="TIGR00151">
    <property type="entry name" value="ispF"/>
    <property type="match status" value="1"/>
</dbReference>
<dbReference type="RefSeq" id="WP_155933159.1">
    <property type="nucleotide sequence ID" value="NZ_WODC01000003.1"/>
</dbReference>
<feature type="site" description="Positions MEP for the nucleophilic attack" evidence="13">
    <location>
        <position position="229"/>
    </location>
</feature>
<evidence type="ECO:0000313" key="16">
    <source>
        <dbReference type="Proteomes" id="UP000461162"/>
    </source>
</evidence>
<feature type="binding site" evidence="13">
    <location>
        <position position="256"/>
    </location>
    <ligand>
        <name>a divalent metal cation</name>
        <dbReference type="ChEBI" id="CHEBI:60240"/>
    </ligand>
</feature>
<feature type="binding site" evidence="13">
    <location>
        <begin position="254"/>
        <end position="256"/>
    </location>
    <ligand>
        <name>4-CDP-2-C-methyl-D-erythritol 2-phosphate</name>
        <dbReference type="ChEBI" id="CHEBI:57919"/>
    </ligand>
</feature>
<evidence type="ECO:0000256" key="6">
    <source>
        <dbReference type="ARBA" id="ARBA00009789"/>
    </source>
</evidence>
<dbReference type="Pfam" id="PF01128">
    <property type="entry name" value="IspD"/>
    <property type="match status" value="1"/>
</dbReference>
<reference evidence="15 16" key="1">
    <citation type="submission" date="2019-11" db="EMBL/GenBank/DDBJ databases">
        <title>Pseudodesulfovibrio alkaliphilus, sp. nov., an alkaliphilic sulfate-reducing bacteria from mud volcano of Taman peninsula, Russia.</title>
        <authorList>
            <person name="Frolova A."/>
            <person name="Merkel A.Y."/>
            <person name="Slobodkin A.I."/>
        </authorList>
    </citation>
    <scope>NUCLEOTIDE SEQUENCE [LARGE SCALE GENOMIC DNA]</scope>
    <source>
        <strain evidence="15 16">F-1</strain>
    </source>
</reference>
<comment type="pathway">
    <text evidence="5 13">Isoprenoid biosynthesis; isopentenyl diphosphate biosynthesis via DXP pathway; isopentenyl diphosphate from 1-deoxy-D-xylulose 5-phosphate: step 2/6.</text>
</comment>
<dbReference type="PANTHER" id="PTHR43181">
    <property type="entry name" value="2-C-METHYL-D-ERYTHRITOL 2,4-CYCLODIPHOSPHATE SYNTHASE, CHLOROPLASTIC"/>
    <property type="match status" value="1"/>
</dbReference>
<evidence type="ECO:0000256" key="8">
    <source>
        <dbReference type="ARBA" id="ARBA00022695"/>
    </source>
</evidence>
<dbReference type="NCBIfam" id="TIGR00453">
    <property type="entry name" value="ispD"/>
    <property type="match status" value="1"/>
</dbReference>
<keyword evidence="10 13" id="KW-0414">Isoprene biosynthesis</keyword>
<evidence type="ECO:0000256" key="9">
    <source>
        <dbReference type="ARBA" id="ARBA00022723"/>
    </source>
</evidence>
<comment type="catalytic activity">
    <reaction evidence="1 13">
        <text>4-CDP-2-C-methyl-D-erythritol 2-phosphate = 2-C-methyl-D-erythritol 2,4-cyclic diphosphate + CMP</text>
        <dbReference type="Rhea" id="RHEA:23864"/>
        <dbReference type="ChEBI" id="CHEBI:57919"/>
        <dbReference type="ChEBI" id="CHEBI:58483"/>
        <dbReference type="ChEBI" id="CHEBI:60377"/>
        <dbReference type="EC" id="4.6.1.12"/>
    </reaction>
</comment>
<dbReference type="UniPathway" id="UPA00056">
    <property type="reaction ID" value="UER00093"/>
</dbReference>
<dbReference type="SUPFAM" id="SSF69765">
    <property type="entry name" value="IpsF-like"/>
    <property type="match status" value="1"/>
</dbReference>
<dbReference type="PROSITE" id="PS01350">
    <property type="entry name" value="ISPF"/>
    <property type="match status" value="1"/>
</dbReference>
<evidence type="ECO:0000256" key="1">
    <source>
        <dbReference type="ARBA" id="ARBA00000200"/>
    </source>
</evidence>
<dbReference type="InterPro" id="IPR018294">
    <property type="entry name" value="ISPD_synthase_CS"/>
</dbReference>
<dbReference type="EMBL" id="WODC01000003">
    <property type="protein sequence ID" value="MUM77228.1"/>
    <property type="molecule type" value="Genomic_DNA"/>
</dbReference>
<name>A0A7K1KMB3_9BACT</name>
<evidence type="ECO:0000256" key="3">
    <source>
        <dbReference type="ARBA" id="ARBA00001968"/>
    </source>
</evidence>
<gene>
    <name evidence="15" type="primary">ispD</name>
    <name evidence="13" type="synonym">ispDF</name>
    <name evidence="15" type="ORF">GKC30_06235</name>
</gene>
<dbReference type="Pfam" id="PF02542">
    <property type="entry name" value="YgbB"/>
    <property type="match status" value="1"/>
</dbReference>
<dbReference type="HAMAP" id="MF_00107">
    <property type="entry name" value="IspF"/>
    <property type="match status" value="1"/>
</dbReference>
<dbReference type="EC" id="2.7.7.60" evidence="13"/>
<evidence type="ECO:0000256" key="12">
    <source>
        <dbReference type="ARBA" id="ARBA00023268"/>
    </source>
</evidence>
<dbReference type="InterPro" id="IPR001228">
    <property type="entry name" value="IspD"/>
</dbReference>
<evidence type="ECO:0000256" key="5">
    <source>
        <dbReference type="ARBA" id="ARBA00004787"/>
    </source>
</evidence>
<dbReference type="EC" id="4.6.1.12" evidence="13"/>
<dbReference type="InterPro" id="IPR036571">
    <property type="entry name" value="MECDP_synthase_sf"/>
</dbReference>
<dbReference type="GO" id="GO:0050518">
    <property type="term" value="F:2-C-methyl-D-erythritol 4-phosphate cytidylyltransferase activity"/>
    <property type="evidence" value="ECO:0007669"/>
    <property type="project" value="UniProtKB-UniRule"/>
</dbReference>
<evidence type="ECO:0000256" key="10">
    <source>
        <dbReference type="ARBA" id="ARBA00023229"/>
    </source>
</evidence>
<feature type="binding site" evidence="13">
    <location>
        <position position="290"/>
    </location>
    <ligand>
        <name>a divalent metal cation</name>
        <dbReference type="ChEBI" id="CHEBI:60240"/>
    </ligand>
</feature>
<dbReference type="HAMAP" id="MF_01520">
    <property type="entry name" value="IspDF"/>
    <property type="match status" value="1"/>
</dbReference>
<dbReference type="GO" id="GO:0046872">
    <property type="term" value="F:metal ion binding"/>
    <property type="evidence" value="ECO:0007669"/>
    <property type="project" value="UniProtKB-KW"/>
</dbReference>
<dbReference type="HAMAP" id="MF_00108">
    <property type="entry name" value="IspD"/>
    <property type="match status" value="1"/>
</dbReference>
<dbReference type="InterPro" id="IPR026596">
    <property type="entry name" value="IspD/F"/>
</dbReference>
<comment type="caution">
    <text evidence="15">The sequence shown here is derived from an EMBL/GenBank/DDBJ whole genome shotgun (WGS) entry which is preliminary data.</text>
</comment>
<feature type="site" description="Transition state stabilizer" evidence="13">
    <location>
        <position position="381"/>
    </location>
</feature>
<dbReference type="PANTHER" id="PTHR43181:SF1">
    <property type="entry name" value="2-C-METHYL-D-ERYTHRITOL 2,4-CYCLODIPHOSPHATE SYNTHASE, CHLOROPLASTIC"/>
    <property type="match status" value="1"/>
</dbReference>
<evidence type="ECO:0000259" key="14">
    <source>
        <dbReference type="Pfam" id="PF02542"/>
    </source>
</evidence>
<feature type="region of interest" description="2-C-methyl-D-erythritol 4-phosphate cytidylyltransferase" evidence="13">
    <location>
        <begin position="1"/>
        <end position="247"/>
    </location>
</feature>
<dbReference type="InterPro" id="IPR020555">
    <property type="entry name" value="MECDP_synthase_CS"/>
</dbReference>
<proteinExistence type="inferred from homology"/>
<feature type="domain" description="2-C-methyl-D-erythritol 2,4-cyclodiphosphate synthase" evidence="14">
    <location>
        <begin position="249"/>
        <end position="401"/>
    </location>
</feature>
<comment type="similarity">
    <text evidence="6">Belongs to the IspD/TarI cytidylyltransferase family. IspD subfamily.</text>
</comment>
<keyword evidence="7 13" id="KW-0808">Transferase</keyword>
<feature type="site" description="Transition state stabilizer" evidence="13">
    <location>
        <position position="30"/>
    </location>
</feature>
<dbReference type="PROSITE" id="PS01295">
    <property type="entry name" value="ISPD"/>
    <property type="match status" value="1"/>
</dbReference>
<keyword evidence="16" id="KW-1185">Reference proteome</keyword>
<feature type="binding site" evidence="13">
    <location>
        <begin position="282"/>
        <end position="283"/>
    </location>
    <ligand>
        <name>4-CDP-2-C-methyl-D-erythritol 2-phosphate</name>
        <dbReference type="ChEBI" id="CHEBI:57919"/>
    </ligand>
</feature>
<accession>A0A7K1KMB3</accession>
<evidence type="ECO:0000313" key="15">
    <source>
        <dbReference type="EMBL" id="MUM77228.1"/>
    </source>
</evidence>
<comment type="catalytic activity">
    <reaction evidence="2 13">
        <text>2-C-methyl-D-erythritol 4-phosphate + CTP + H(+) = 4-CDP-2-C-methyl-D-erythritol + diphosphate</text>
        <dbReference type="Rhea" id="RHEA:13429"/>
        <dbReference type="ChEBI" id="CHEBI:15378"/>
        <dbReference type="ChEBI" id="CHEBI:33019"/>
        <dbReference type="ChEBI" id="CHEBI:37563"/>
        <dbReference type="ChEBI" id="CHEBI:57823"/>
        <dbReference type="ChEBI" id="CHEBI:58262"/>
        <dbReference type="EC" id="2.7.7.60"/>
    </reaction>
</comment>
<sequence>MNRPLENIWGIILAAGSGSRLAGAAGGVAKQYIEHRGAPLFWLSARTFSRVAGVRGVVFVFPDADMAAMDKRVNQLFRSENLGLDWAVCAGGARRQDSVALGLAALPSGCDGVLVHDAARPFVSASTIALLIDALRRGERAAIPAIAVADTVKRVVPDRSGGESVAQTLDRAALRAVQTPQAFETKLLREAHAQAGAQGWEATDDASMAERMTPPVTVAVIPGDPGNVKITTPEDLKRLEEARTTVPCVGWGYDVHRFGAADDRPLVLGGVPVPGGPTVVAHSDGDVLLHALADAVLGTFGGGDIGTHFPDTDARFAGADSGVLLRETLAMAEAAGVRPVQADLTIITQIPKIAPHAGAIAVNAARLLGLPADRVNVKATTEEGLGFTGSKQGIKAVAVVTALREV</sequence>
<dbReference type="AlphaFoldDB" id="A0A7K1KMB3"/>
<organism evidence="15 16">
    <name type="scientific">Pseudodesulfovibrio alkaliphilus</name>
    <dbReference type="NCBI Taxonomy" id="2661613"/>
    <lineage>
        <taxon>Bacteria</taxon>
        <taxon>Pseudomonadati</taxon>
        <taxon>Thermodesulfobacteriota</taxon>
        <taxon>Desulfovibrionia</taxon>
        <taxon>Desulfovibrionales</taxon>
        <taxon>Desulfovibrionaceae</taxon>
    </lineage>
</organism>
<dbReference type="GO" id="GO:0008685">
    <property type="term" value="F:2-C-methyl-D-erythritol 2,4-cyclodiphosphate synthase activity"/>
    <property type="evidence" value="ECO:0007669"/>
    <property type="project" value="UniProtKB-UniRule"/>
</dbReference>
<dbReference type="Gene3D" id="3.90.550.10">
    <property type="entry name" value="Spore Coat Polysaccharide Biosynthesis Protein SpsA, Chain A"/>
    <property type="match status" value="1"/>
</dbReference>
<keyword evidence="8 13" id="KW-0548">Nucleotidyltransferase</keyword>
<keyword evidence="12 13" id="KW-0511">Multifunctional enzyme</keyword>
<dbReference type="SUPFAM" id="SSF53448">
    <property type="entry name" value="Nucleotide-diphospho-sugar transferases"/>
    <property type="match status" value="1"/>
</dbReference>
<evidence type="ECO:0000256" key="2">
    <source>
        <dbReference type="ARBA" id="ARBA00001282"/>
    </source>
</evidence>
<comment type="function">
    <text evidence="13">Bifunctional enzyme that catalyzes the formation of 4-diphosphocytidyl-2-C-methyl-D-erythritol from CTP and 2-C-methyl-D-erythritol 4-phosphate (MEP) (IspD), and catalyzes the conversion of 4-diphosphocytidyl-2-C-methyl-D-erythritol 2-phosphate (CDP-ME2P) to 2-C-methyl-D-erythritol 2,4-cyclodiphosphate (ME-CPP) with a corresponding release of cytidine 5-monophosphate (CMP) (IspF).</text>
</comment>
<feature type="binding site" evidence="13">
    <location>
        <position position="254"/>
    </location>
    <ligand>
        <name>a divalent metal cation</name>
        <dbReference type="ChEBI" id="CHEBI:60240"/>
    </ligand>
</feature>
<evidence type="ECO:0000256" key="7">
    <source>
        <dbReference type="ARBA" id="ARBA00022679"/>
    </source>
</evidence>
<dbReference type="Gene3D" id="3.30.1330.50">
    <property type="entry name" value="2-C-methyl-D-erythritol 2,4-cyclodiphosphate synthase"/>
    <property type="match status" value="1"/>
</dbReference>
<comment type="similarity">
    <text evidence="13">In the N-terminal section; belongs to the IspD/TarI cytidylyltransferase family. IspD subfamily.</text>
</comment>
<dbReference type="FunFam" id="3.90.550.10:FF:000003">
    <property type="entry name" value="2-C-methyl-D-erythritol 4-phosphate cytidylyltransferase"/>
    <property type="match status" value="1"/>
</dbReference>
<dbReference type="GO" id="GO:0016114">
    <property type="term" value="P:terpenoid biosynthetic process"/>
    <property type="evidence" value="ECO:0007669"/>
    <property type="project" value="InterPro"/>
</dbReference>
<keyword evidence="9 13" id="KW-0479">Metal-binding</keyword>
<feature type="binding site" evidence="13">
    <location>
        <begin position="304"/>
        <end position="306"/>
    </location>
    <ligand>
        <name>4-CDP-2-C-methyl-D-erythritol 2-phosphate</name>
        <dbReference type="ChEBI" id="CHEBI:57919"/>
    </ligand>
</feature>
<feature type="site" description="Transition state stabilizer" evidence="13">
    <location>
        <position position="282"/>
    </location>
</feature>
<evidence type="ECO:0000256" key="13">
    <source>
        <dbReference type="HAMAP-Rule" id="MF_01520"/>
    </source>
</evidence>
<dbReference type="InterPro" id="IPR034683">
    <property type="entry name" value="IspD/TarI"/>
</dbReference>
<keyword evidence="11 13" id="KW-0456">Lyase</keyword>
<feature type="site" description="Transition state stabilizer" evidence="13">
    <location>
        <position position="20"/>
    </location>
</feature>
<dbReference type="GO" id="GO:0019288">
    <property type="term" value="P:isopentenyl diphosphate biosynthetic process, methylerythritol 4-phosphate pathway"/>
    <property type="evidence" value="ECO:0007669"/>
    <property type="project" value="UniProtKB-UniRule"/>
</dbReference>
<feature type="binding site" evidence="13">
    <location>
        <begin position="309"/>
        <end position="313"/>
    </location>
    <ligand>
        <name>4-CDP-2-C-methyl-D-erythritol 2-phosphate</name>
        <dbReference type="ChEBI" id="CHEBI:57919"/>
    </ligand>
</feature>
<comment type="cofactor">
    <cofactor evidence="3 13">
        <name>a divalent metal cation</name>
        <dbReference type="ChEBI" id="CHEBI:60240"/>
    </cofactor>
</comment>
<feature type="site" description="Positions MEP for the nucleophilic attack" evidence="13">
    <location>
        <position position="171"/>
    </location>
</feature>
<comment type="similarity">
    <text evidence="13">In the C-terminal section; belongs to the IspF family.</text>
</comment>
<feature type="binding site" evidence="13">
    <location>
        <begin position="380"/>
        <end position="383"/>
    </location>
    <ligand>
        <name>4-CDP-2-C-methyl-D-erythritol 2-phosphate</name>
        <dbReference type="ChEBI" id="CHEBI:57919"/>
    </ligand>
</feature>
<protein>
    <recommendedName>
        <fullName evidence="13">Bifunctional enzyme IspD/IspF</fullName>
    </recommendedName>
    <domain>
        <recommendedName>
            <fullName evidence="13">2-C-methyl-D-erythritol 4-phosphate cytidylyltransferase</fullName>
            <ecNumber evidence="13">2.7.7.60</ecNumber>
        </recommendedName>
        <alternativeName>
            <fullName evidence="13">4-diphosphocytidyl-2C-methyl-D-erythritol synthase</fullName>
        </alternativeName>
        <alternativeName>
            <fullName evidence="13">MEP cytidylyltransferase</fullName>
            <shortName evidence="13">MCT</shortName>
        </alternativeName>
    </domain>
    <domain>
        <recommendedName>
            <fullName evidence="13">2-C-methyl-D-erythritol 2,4-cyclodiphosphate synthase</fullName>
            <shortName evidence="13">MECDP-synthase</shortName>
            <shortName evidence="13">MECPP-synthase</shortName>
            <shortName evidence="13">MECPS</shortName>
            <ecNumber evidence="13">4.6.1.12</ecNumber>
        </recommendedName>
    </domain>
</protein>
<feature type="binding site" evidence="13">
    <location>
        <position position="387"/>
    </location>
    <ligand>
        <name>4-CDP-2-C-methyl-D-erythritol 2-phosphate</name>
        <dbReference type="ChEBI" id="CHEBI:57919"/>
    </ligand>
</feature>
<evidence type="ECO:0000256" key="4">
    <source>
        <dbReference type="ARBA" id="ARBA00004709"/>
    </source>
</evidence>
<dbReference type="CDD" id="cd02516">
    <property type="entry name" value="CDP-ME_synthetase"/>
    <property type="match status" value="1"/>
</dbReference>
<feature type="region of interest" description="2-C-methyl-D-erythritol 2,4-cyclodiphosphate synthase" evidence="13">
    <location>
        <begin position="248"/>
        <end position="406"/>
    </location>
</feature>
<evidence type="ECO:0000256" key="11">
    <source>
        <dbReference type="ARBA" id="ARBA00023239"/>
    </source>
</evidence>
<dbReference type="InterPro" id="IPR029044">
    <property type="entry name" value="Nucleotide-diphossugar_trans"/>
</dbReference>
<dbReference type="CDD" id="cd00554">
    <property type="entry name" value="MECDP_synthase"/>
    <property type="match status" value="1"/>
</dbReference>